<keyword evidence="9" id="KW-1185">Reference proteome</keyword>
<dbReference type="InterPro" id="IPR045214">
    <property type="entry name" value="Surf1/Surf4"/>
</dbReference>
<dbReference type="Proteomes" id="UP000524237">
    <property type="component" value="Unassembled WGS sequence"/>
</dbReference>
<protein>
    <recommendedName>
        <fullName evidence="6">SURF1-like protein</fullName>
    </recommendedName>
</protein>
<keyword evidence="5 6" id="KW-0472">Membrane</keyword>
<evidence type="ECO:0000256" key="3">
    <source>
        <dbReference type="ARBA" id="ARBA00022692"/>
    </source>
</evidence>
<comment type="caution">
    <text evidence="6">Lacks conserved residue(s) required for the propagation of feature annotation.</text>
</comment>
<evidence type="ECO:0000256" key="6">
    <source>
        <dbReference type="RuleBase" id="RU363076"/>
    </source>
</evidence>
<dbReference type="GO" id="GO:0005886">
    <property type="term" value="C:plasma membrane"/>
    <property type="evidence" value="ECO:0007669"/>
    <property type="project" value="UniProtKB-SubCell"/>
</dbReference>
<dbReference type="CDD" id="cd06662">
    <property type="entry name" value="SURF1"/>
    <property type="match status" value="1"/>
</dbReference>
<organism evidence="8 9">
    <name type="scientific">Alpinimonas psychrophila</name>
    <dbReference type="NCBI Taxonomy" id="748908"/>
    <lineage>
        <taxon>Bacteria</taxon>
        <taxon>Bacillati</taxon>
        <taxon>Actinomycetota</taxon>
        <taxon>Actinomycetes</taxon>
        <taxon>Micrococcales</taxon>
        <taxon>Microbacteriaceae</taxon>
        <taxon>Alpinimonas</taxon>
    </lineage>
</organism>
<evidence type="ECO:0000313" key="9">
    <source>
        <dbReference type="Proteomes" id="UP000524237"/>
    </source>
</evidence>
<keyword evidence="4 6" id="KW-1133">Transmembrane helix</keyword>
<feature type="region of interest" description="Disordered" evidence="7">
    <location>
        <begin position="203"/>
        <end position="226"/>
    </location>
</feature>
<comment type="similarity">
    <text evidence="2 6">Belongs to the SURF1 family.</text>
</comment>
<evidence type="ECO:0000256" key="4">
    <source>
        <dbReference type="ARBA" id="ARBA00022989"/>
    </source>
</evidence>
<evidence type="ECO:0000256" key="1">
    <source>
        <dbReference type="ARBA" id="ARBA00004370"/>
    </source>
</evidence>
<feature type="transmembrane region" description="Helical" evidence="6">
    <location>
        <begin position="163"/>
        <end position="182"/>
    </location>
</feature>
<dbReference type="AlphaFoldDB" id="A0A7W3JSJ0"/>
<dbReference type="PROSITE" id="PS50895">
    <property type="entry name" value="SURF1"/>
    <property type="match status" value="1"/>
</dbReference>
<evidence type="ECO:0000256" key="5">
    <source>
        <dbReference type="ARBA" id="ARBA00023136"/>
    </source>
</evidence>
<feature type="compositionally biased region" description="Acidic residues" evidence="7">
    <location>
        <begin position="215"/>
        <end position="226"/>
    </location>
</feature>
<gene>
    <name evidence="8" type="ORF">FB555_000520</name>
</gene>
<dbReference type="InterPro" id="IPR002994">
    <property type="entry name" value="Surf1/Shy1"/>
</dbReference>
<evidence type="ECO:0000256" key="2">
    <source>
        <dbReference type="ARBA" id="ARBA00007165"/>
    </source>
</evidence>
<comment type="subcellular location">
    <subcellularLocation>
        <location evidence="6">Cell membrane</location>
        <topology evidence="6">Multi-pass membrane protein</topology>
    </subcellularLocation>
    <subcellularLocation>
        <location evidence="1">Membrane</location>
    </subcellularLocation>
</comment>
<keyword evidence="3 6" id="KW-0812">Transmembrane</keyword>
<proteinExistence type="inferred from homology"/>
<evidence type="ECO:0000313" key="8">
    <source>
        <dbReference type="EMBL" id="MBA8828449.1"/>
    </source>
</evidence>
<name>A0A7W3JSJ0_9MICO</name>
<dbReference type="EMBL" id="JACGWU010000001">
    <property type="protein sequence ID" value="MBA8828449.1"/>
    <property type="molecule type" value="Genomic_DNA"/>
</dbReference>
<comment type="caution">
    <text evidence="8">The sequence shown here is derived from an EMBL/GenBank/DDBJ whole genome shotgun (WGS) entry which is preliminary data.</text>
</comment>
<dbReference type="Pfam" id="PF02104">
    <property type="entry name" value="SURF1"/>
    <property type="match status" value="1"/>
</dbReference>
<dbReference type="PANTHER" id="PTHR23427:SF2">
    <property type="entry name" value="SURFEIT LOCUS PROTEIN 1"/>
    <property type="match status" value="1"/>
</dbReference>
<accession>A0A7W3JSJ0</accession>
<reference evidence="8 9" key="1">
    <citation type="submission" date="2020-07" db="EMBL/GenBank/DDBJ databases">
        <title>Sequencing the genomes of 1000 actinobacteria strains.</title>
        <authorList>
            <person name="Klenk H.-P."/>
        </authorList>
    </citation>
    <scope>NUCLEOTIDE SEQUENCE [LARGE SCALE GENOMIC DNA]</scope>
    <source>
        <strain evidence="8 9">DSM 23737</strain>
    </source>
</reference>
<evidence type="ECO:0000256" key="7">
    <source>
        <dbReference type="SAM" id="MobiDB-lite"/>
    </source>
</evidence>
<keyword evidence="6" id="KW-1003">Cell membrane</keyword>
<sequence length="226" mass="24548">MSLTDALPALDAFNADEKWLPVTMTGTYVAEDEMLVRGRPRDGAPGFEVLTPLRLPSGAVFIVDRGWLPTGESQDAPDHIPTPPRGEVTVVARLKAGEPSIVGRGAIPGQVATIELPLIASMLAQPTYTGAYGVMTSESPDPIEAPPASVQRPQLDEGPHLSYAFQWILFAIMGFIGLGWAIRNEWRIRNADDPKEIERNAGVRAKKALRSPSDAEIEDQLMDESH</sequence>
<dbReference type="PANTHER" id="PTHR23427">
    <property type="entry name" value="SURFEIT LOCUS PROTEIN"/>
    <property type="match status" value="1"/>
</dbReference>